<dbReference type="InterPro" id="IPR039261">
    <property type="entry name" value="FNR_nucleotide-bd"/>
</dbReference>
<dbReference type="InterPro" id="IPR007037">
    <property type="entry name" value="SIP_rossman_dom"/>
</dbReference>
<keyword evidence="4" id="KW-1185">Reference proteome</keyword>
<evidence type="ECO:0000313" key="4">
    <source>
        <dbReference type="Proteomes" id="UP000277671"/>
    </source>
</evidence>
<dbReference type="PROSITE" id="PS51384">
    <property type="entry name" value="FAD_FR"/>
    <property type="match status" value="1"/>
</dbReference>
<protein>
    <submittedName>
        <fullName evidence="3">NADPH-dependent ferric siderophore reductase</fullName>
    </submittedName>
</protein>
<dbReference type="Pfam" id="PF08021">
    <property type="entry name" value="FAD_binding_9"/>
    <property type="match status" value="1"/>
</dbReference>
<dbReference type="PANTHER" id="PTHR30157">
    <property type="entry name" value="FERRIC REDUCTASE, NADPH-DEPENDENT"/>
    <property type="match status" value="1"/>
</dbReference>
<dbReference type="AlphaFoldDB" id="A0A495JBL9"/>
<dbReference type="Proteomes" id="UP000277671">
    <property type="component" value="Unassembled WGS sequence"/>
</dbReference>
<dbReference type="RefSeq" id="WP_121153596.1">
    <property type="nucleotide sequence ID" value="NZ_RBKT01000001.1"/>
</dbReference>
<dbReference type="Gene3D" id="3.40.50.80">
    <property type="entry name" value="Nucleotide-binding domain of ferredoxin-NADP reductase (FNR) module"/>
    <property type="match status" value="1"/>
</dbReference>
<dbReference type="SUPFAM" id="SSF63380">
    <property type="entry name" value="Riboflavin synthase domain-like"/>
    <property type="match status" value="1"/>
</dbReference>
<feature type="domain" description="FAD-binding FR-type" evidence="2">
    <location>
        <begin position="4"/>
        <end position="131"/>
    </location>
</feature>
<sequence>MPAYLPFAVRVVRVQRLSPTFVRVTVAGDSLAGFAGHGFDQRINLLFPPPGAGPEVLPAGPDWVERWQSVPADRRPPLRTYTVRAFRPERRELDLDFVLHGDVGPASRWAGAARPGDPITVIGPVAGEPGPVTDVAWAPPAHAGRLLLAADEAAVPAASSIVELLGPDVRATVVLEVPEPADVLEIDAPPGVTVIWLSRDRGEVLGPVVRELVGQLVPAVVGAGRTGSGRPPLPADGSPVDGSDQDDDPWEVPASDDPDRPDGFYAWLAGEAGAVVAMRRHLVGERGLDRRAVAFMGYWRRGREQPN</sequence>
<dbReference type="OrthoDB" id="3291337at2"/>
<dbReference type="Pfam" id="PF04954">
    <property type="entry name" value="SIP"/>
    <property type="match status" value="1"/>
</dbReference>
<dbReference type="InterPro" id="IPR039374">
    <property type="entry name" value="SIP_fam"/>
</dbReference>
<organism evidence="3 4">
    <name type="scientific">Micromonospora pisi</name>
    <dbReference type="NCBI Taxonomy" id="589240"/>
    <lineage>
        <taxon>Bacteria</taxon>
        <taxon>Bacillati</taxon>
        <taxon>Actinomycetota</taxon>
        <taxon>Actinomycetes</taxon>
        <taxon>Micromonosporales</taxon>
        <taxon>Micromonosporaceae</taxon>
        <taxon>Micromonospora</taxon>
    </lineage>
</organism>
<dbReference type="InterPro" id="IPR013113">
    <property type="entry name" value="SIP_FAD-bd"/>
</dbReference>
<dbReference type="InterPro" id="IPR017938">
    <property type="entry name" value="Riboflavin_synthase-like_b-brl"/>
</dbReference>
<dbReference type="InterPro" id="IPR017927">
    <property type="entry name" value="FAD-bd_FR_type"/>
</dbReference>
<name>A0A495JBL9_9ACTN</name>
<evidence type="ECO:0000313" key="3">
    <source>
        <dbReference type="EMBL" id="RKR85908.1"/>
    </source>
</evidence>
<dbReference type="GO" id="GO:0016491">
    <property type="term" value="F:oxidoreductase activity"/>
    <property type="evidence" value="ECO:0007669"/>
    <property type="project" value="InterPro"/>
</dbReference>
<proteinExistence type="predicted"/>
<dbReference type="EMBL" id="RBKT01000001">
    <property type="protein sequence ID" value="RKR85908.1"/>
    <property type="molecule type" value="Genomic_DNA"/>
</dbReference>
<dbReference type="CDD" id="cd06193">
    <property type="entry name" value="siderophore_interacting"/>
    <property type="match status" value="1"/>
</dbReference>
<comment type="caution">
    <text evidence="3">The sequence shown here is derived from an EMBL/GenBank/DDBJ whole genome shotgun (WGS) entry which is preliminary data.</text>
</comment>
<feature type="region of interest" description="Disordered" evidence="1">
    <location>
        <begin position="223"/>
        <end position="263"/>
    </location>
</feature>
<dbReference type="PANTHER" id="PTHR30157:SF0">
    <property type="entry name" value="NADPH-DEPENDENT FERRIC-CHELATE REDUCTASE"/>
    <property type="match status" value="1"/>
</dbReference>
<feature type="compositionally biased region" description="Acidic residues" evidence="1">
    <location>
        <begin position="243"/>
        <end position="256"/>
    </location>
</feature>
<gene>
    <name evidence="3" type="ORF">BDK92_0124</name>
</gene>
<dbReference type="Gene3D" id="2.40.30.10">
    <property type="entry name" value="Translation factors"/>
    <property type="match status" value="1"/>
</dbReference>
<accession>A0A495JBL9</accession>
<evidence type="ECO:0000256" key="1">
    <source>
        <dbReference type="SAM" id="MobiDB-lite"/>
    </source>
</evidence>
<reference evidence="3 4" key="1">
    <citation type="submission" date="2018-10" db="EMBL/GenBank/DDBJ databases">
        <title>Sequencing the genomes of 1000 actinobacteria strains.</title>
        <authorList>
            <person name="Klenk H.-P."/>
        </authorList>
    </citation>
    <scope>NUCLEOTIDE SEQUENCE [LARGE SCALE GENOMIC DNA]</scope>
    <source>
        <strain evidence="3 4">DSM 45175</strain>
    </source>
</reference>
<evidence type="ECO:0000259" key="2">
    <source>
        <dbReference type="PROSITE" id="PS51384"/>
    </source>
</evidence>